<comment type="caution">
    <text evidence="3">The sequence shown here is derived from an EMBL/GenBank/DDBJ whole genome shotgun (WGS) entry which is preliminary data.</text>
</comment>
<feature type="transmembrane region" description="Helical" evidence="2">
    <location>
        <begin position="51"/>
        <end position="70"/>
    </location>
</feature>
<evidence type="ECO:0000313" key="4">
    <source>
        <dbReference type="Proteomes" id="UP001177670"/>
    </source>
</evidence>
<accession>A0AA40KLP9</accession>
<feature type="compositionally biased region" description="Basic residues" evidence="1">
    <location>
        <begin position="78"/>
        <end position="90"/>
    </location>
</feature>
<evidence type="ECO:0000256" key="1">
    <source>
        <dbReference type="SAM" id="MobiDB-lite"/>
    </source>
</evidence>
<keyword evidence="2" id="KW-1133">Transmembrane helix</keyword>
<name>A0AA40KLP9_9HYME</name>
<proteinExistence type="predicted"/>
<keyword evidence="4" id="KW-1185">Reference proteome</keyword>
<evidence type="ECO:0000256" key="2">
    <source>
        <dbReference type="SAM" id="Phobius"/>
    </source>
</evidence>
<organism evidence="3 4">
    <name type="scientific">Melipona bicolor</name>
    <dbReference type="NCBI Taxonomy" id="60889"/>
    <lineage>
        <taxon>Eukaryota</taxon>
        <taxon>Metazoa</taxon>
        <taxon>Ecdysozoa</taxon>
        <taxon>Arthropoda</taxon>
        <taxon>Hexapoda</taxon>
        <taxon>Insecta</taxon>
        <taxon>Pterygota</taxon>
        <taxon>Neoptera</taxon>
        <taxon>Endopterygota</taxon>
        <taxon>Hymenoptera</taxon>
        <taxon>Apocrita</taxon>
        <taxon>Aculeata</taxon>
        <taxon>Apoidea</taxon>
        <taxon>Anthophila</taxon>
        <taxon>Apidae</taxon>
        <taxon>Melipona</taxon>
    </lineage>
</organism>
<sequence length="102" mass="12421">MQVQQFLNTIRKRNYLEFLPPLQYSISHVLNRLSFDKCVANYVFSFFASRFHNLVVPSFFFLSLAIMASIQCERNVEKKRKNETRKKNKTKRETKFHYWQLH</sequence>
<dbReference type="EMBL" id="JAHYIQ010000017">
    <property type="protein sequence ID" value="KAK1124768.1"/>
    <property type="molecule type" value="Genomic_DNA"/>
</dbReference>
<dbReference type="Proteomes" id="UP001177670">
    <property type="component" value="Unassembled WGS sequence"/>
</dbReference>
<protein>
    <submittedName>
        <fullName evidence="3">Uncharacterized protein</fullName>
    </submittedName>
</protein>
<dbReference type="AlphaFoldDB" id="A0AA40KLP9"/>
<gene>
    <name evidence="3" type="ORF">K0M31_006128</name>
</gene>
<keyword evidence="2" id="KW-0812">Transmembrane</keyword>
<evidence type="ECO:0000313" key="3">
    <source>
        <dbReference type="EMBL" id="KAK1124768.1"/>
    </source>
</evidence>
<keyword evidence="2" id="KW-0472">Membrane</keyword>
<reference evidence="3" key="1">
    <citation type="submission" date="2021-10" db="EMBL/GenBank/DDBJ databases">
        <title>Melipona bicolor Genome sequencing and assembly.</title>
        <authorList>
            <person name="Araujo N.S."/>
            <person name="Arias M.C."/>
        </authorList>
    </citation>
    <scope>NUCLEOTIDE SEQUENCE</scope>
    <source>
        <strain evidence="3">USP_2M_L1-L4_2017</strain>
        <tissue evidence="3">Whole body</tissue>
    </source>
</reference>
<feature type="region of interest" description="Disordered" evidence="1">
    <location>
        <begin position="78"/>
        <end position="102"/>
    </location>
</feature>